<organism evidence="3 4">
    <name type="scientific">Enhygromyxa salina</name>
    <dbReference type="NCBI Taxonomy" id="215803"/>
    <lineage>
        <taxon>Bacteria</taxon>
        <taxon>Pseudomonadati</taxon>
        <taxon>Myxococcota</taxon>
        <taxon>Polyangia</taxon>
        <taxon>Nannocystales</taxon>
        <taxon>Nannocystaceae</taxon>
        <taxon>Enhygromyxa</taxon>
    </lineage>
</organism>
<feature type="signal peptide" evidence="1">
    <location>
        <begin position="1"/>
        <end position="19"/>
    </location>
</feature>
<dbReference type="CDD" id="cd02440">
    <property type="entry name" value="AdoMet_MTases"/>
    <property type="match status" value="1"/>
</dbReference>
<dbReference type="GO" id="GO:0008757">
    <property type="term" value="F:S-adenosylmethionine-dependent methyltransferase activity"/>
    <property type="evidence" value="ECO:0007669"/>
    <property type="project" value="InterPro"/>
</dbReference>
<dbReference type="GO" id="GO:0043770">
    <property type="term" value="F:demethylmenaquinone methyltransferase activity"/>
    <property type="evidence" value="ECO:0007669"/>
    <property type="project" value="UniProtKB-EC"/>
</dbReference>
<dbReference type="PANTHER" id="PTHR43861:SF1">
    <property type="entry name" value="TRANS-ACONITATE 2-METHYLTRANSFERASE"/>
    <property type="match status" value="1"/>
</dbReference>
<sequence length="249" mass="26786">MRAWSSLLVCLTLATSLIASPGCSGHPPTTAPASSPIEPEPGGLVSVHPGINDRYFEDDAVKVWTDTLEAERREVIAERDQIVAALELTPGSTIADIGAGTGAFLAALSAGVGEAGTLLAIEIVPVFAAHLRERARAEGLSNVVVVEASATDVGLEPDSVDLLFMCDVYHHIEYPGVYLPTLYRALRPGGRLVIVEFDRIPGKTSERMMKHVRQDQATLTAEVTAAGFVLDHEIEQVPLDENYMLVFRK</sequence>
<keyword evidence="3" id="KW-0830">Ubiquinone</keyword>
<dbReference type="OrthoDB" id="5405545at2"/>
<dbReference type="AlphaFoldDB" id="A0A2S9YU61"/>
<dbReference type="InterPro" id="IPR029063">
    <property type="entry name" value="SAM-dependent_MTases_sf"/>
</dbReference>
<dbReference type="GO" id="GO:0032259">
    <property type="term" value="P:methylation"/>
    <property type="evidence" value="ECO:0007669"/>
    <property type="project" value="UniProtKB-KW"/>
</dbReference>
<dbReference type="SUPFAM" id="SSF53335">
    <property type="entry name" value="S-adenosyl-L-methionine-dependent methyltransferases"/>
    <property type="match status" value="1"/>
</dbReference>
<protein>
    <submittedName>
        <fullName evidence="3">Ubiquinone/menaquinone biosynthesis C-methyltransferase UbiE</fullName>
        <ecNumber evidence="3">2.1.1.163</ecNumber>
    </submittedName>
</protein>
<keyword evidence="1" id="KW-0732">Signal</keyword>
<feature type="chain" id="PRO_5015450119" evidence="1">
    <location>
        <begin position="20"/>
        <end position="249"/>
    </location>
</feature>
<comment type="caution">
    <text evidence="3">The sequence shown here is derived from an EMBL/GenBank/DDBJ whole genome shotgun (WGS) entry which is preliminary data.</text>
</comment>
<gene>
    <name evidence="3" type="primary">ubiE_1</name>
    <name evidence="3" type="ORF">ENSA7_16570</name>
</gene>
<dbReference type="EC" id="2.1.1.163" evidence="3"/>
<proteinExistence type="predicted"/>
<feature type="domain" description="Methyltransferase type 11" evidence="2">
    <location>
        <begin position="96"/>
        <end position="194"/>
    </location>
</feature>
<dbReference type="Proteomes" id="UP000238823">
    <property type="component" value="Unassembled WGS sequence"/>
</dbReference>
<accession>A0A2S9YU61</accession>
<keyword evidence="3" id="KW-0489">Methyltransferase</keyword>
<keyword evidence="3" id="KW-0808">Transferase</keyword>
<dbReference type="PANTHER" id="PTHR43861">
    <property type="entry name" value="TRANS-ACONITATE 2-METHYLTRANSFERASE-RELATED"/>
    <property type="match status" value="1"/>
</dbReference>
<dbReference type="Pfam" id="PF08241">
    <property type="entry name" value="Methyltransf_11"/>
    <property type="match status" value="1"/>
</dbReference>
<evidence type="ECO:0000256" key="1">
    <source>
        <dbReference type="SAM" id="SignalP"/>
    </source>
</evidence>
<dbReference type="InterPro" id="IPR013216">
    <property type="entry name" value="Methyltransf_11"/>
</dbReference>
<dbReference type="EMBL" id="PVNL01000039">
    <property type="protein sequence ID" value="PRQ08651.1"/>
    <property type="molecule type" value="Genomic_DNA"/>
</dbReference>
<evidence type="ECO:0000313" key="3">
    <source>
        <dbReference type="EMBL" id="PRQ08651.1"/>
    </source>
</evidence>
<evidence type="ECO:0000313" key="4">
    <source>
        <dbReference type="Proteomes" id="UP000238823"/>
    </source>
</evidence>
<name>A0A2S9YU61_9BACT</name>
<dbReference type="Gene3D" id="3.40.50.150">
    <property type="entry name" value="Vaccinia Virus protein VP39"/>
    <property type="match status" value="1"/>
</dbReference>
<dbReference type="RefSeq" id="WP_106088688.1">
    <property type="nucleotide sequence ID" value="NZ_PVNL01000039.1"/>
</dbReference>
<evidence type="ECO:0000259" key="2">
    <source>
        <dbReference type="Pfam" id="PF08241"/>
    </source>
</evidence>
<reference evidence="3 4" key="1">
    <citation type="submission" date="2018-03" db="EMBL/GenBank/DDBJ databases">
        <title>Draft Genome Sequences of the Obligatory Marine Myxobacteria Enhygromyxa salina SWB007.</title>
        <authorList>
            <person name="Poehlein A."/>
            <person name="Moghaddam J.A."/>
            <person name="Harms H."/>
            <person name="Alanjari M."/>
            <person name="Koenig G.M."/>
            <person name="Daniel R."/>
            <person name="Schaeberle T.F."/>
        </authorList>
    </citation>
    <scope>NUCLEOTIDE SEQUENCE [LARGE SCALE GENOMIC DNA]</scope>
    <source>
        <strain evidence="3 4">SWB007</strain>
    </source>
</reference>